<dbReference type="SUPFAM" id="SSF57424">
    <property type="entry name" value="LDL receptor-like module"/>
    <property type="match status" value="1"/>
</dbReference>
<gene>
    <name evidence="4" type="ORF">KUTeg_023883</name>
</gene>
<evidence type="ECO:0000313" key="4">
    <source>
        <dbReference type="EMBL" id="KAJ8299823.1"/>
    </source>
</evidence>
<dbReference type="PANTHER" id="PTHR23282">
    <property type="entry name" value="APICAL ENDOSOMAL GLYCOPROTEIN PRECURSOR"/>
    <property type="match status" value="1"/>
</dbReference>
<keyword evidence="5" id="KW-1185">Reference proteome</keyword>
<evidence type="ECO:0000259" key="3">
    <source>
        <dbReference type="PROSITE" id="PS50060"/>
    </source>
</evidence>
<proteinExistence type="predicted"/>
<dbReference type="PROSITE" id="PS50068">
    <property type="entry name" value="LDLRA_2"/>
    <property type="match status" value="1"/>
</dbReference>
<accession>A0ABQ9E305</accession>
<dbReference type="PROSITE" id="PS50060">
    <property type="entry name" value="MAM_2"/>
    <property type="match status" value="1"/>
</dbReference>
<comment type="caution">
    <text evidence="4">The sequence shown here is derived from an EMBL/GenBank/DDBJ whole genome shotgun (WGS) entry which is preliminary data.</text>
</comment>
<dbReference type="InterPro" id="IPR013320">
    <property type="entry name" value="ConA-like_dom_sf"/>
</dbReference>
<keyword evidence="1 2" id="KW-1015">Disulfide bond</keyword>
<feature type="domain" description="MAM" evidence="3">
    <location>
        <begin position="84"/>
        <end position="252"/>
    </location>
</feature>
<organism evidence="4 5">
    <name type="scientific">Tegillarca granosa</name>
    <name type="common">Malaysian cockle</name>
    <name type="synonym">Anadara granosa</name>
    <dbReference type="NCBI Taxonomy" id="220873"/>
    <lineage>
        <taxon>Eukaryota</taxon>
        <taxon>Metazoa</taxon>
        <taxon>Spiralia</taxon>
        <taxon>Lophotrochozoa</taxon>
        <taxon>Mollusca</taxon>
        <taxon>Bivalvia</taxon>
        <taxon>Autobranchia</taxon>
        <taxon>Pteriomorphia</taxon>
        <taxon>Arcoida</taxon>
        <taxon>Arcoidea</taxon>
        <taxon>Arcidae</taxon>
        <taxon>Tegillarca</taxon>
    </lineage>
</organism>
<dbReference type="CDD" id="cd00112">
    <property type="entry name" value="LDLa"/>
    <property type="match status" value="1"/>
</dbReference>
<protein>
    <recommendedName>
        <fullName evidence="3">MAM domain-containing protein</fullName>
    </recommendedName>
</protein>
<dbReference type="CDD" id="cd06263">
    <property type="entry name" value="MAM"/>
    <property type="match status" value="1"/>
</dbReference>
<dbReference type="SMART" id="SM00192">
    <property type="entry name" value="LDLa"/>
    <property type="match status" value="1"/>
</dbReference>
<evidence type="ECO:0000256" key="1">
    <source>
        <dbReference type="ARBA" id="ARBA00023157"/>
    </source>
</evidence>
<dbReference type="SUPFAM" id="SSF49899">
    <property type="entry name" value="Concanavalin A-like lectins/glucanases"/>
    <property type="match status" value="1"/>
</dbReference>
<dbReference type="Gene3D" id="4.10.400.10">
    <property type="entry name" value="Low-density Lipoprotein Receptor"/>
    <property type="match status" value="1"/>
</dbReference>
<dbReference type="Pfam" id="PF00629">
    <property type="entry name" value="MAM"/>
    <property type="match status" value="1"/>
</dbReference>
<dbReference type="InterPro" id="IPR051560">
    <property type="entry name" value="MAM_domain-containing"/>
</dbReference>
<sequence>MFGRTIGSLNVYTRNSIRGAPRKIWQKSGNVASLSTGTPAPPTTPNPCGNNSFQCVSNHQCIPQAQVCDFLSQCPDKSDEASCGSCTFESGQCGWKDISTGRYNFHRFQGSSPGTGGPKGDHTTNSANGYYMLVEGASGLFYTRARMETVPFGATSPSCHVTFYYHMFGLGAGNMKLSVVNSNNPTDKTYVWSMTGNQGNGWHMGSADIGQLKAGYKLQFEALPYKTASPSDTGIKTSDMAIDDVIFNNCSPSQIFSNLSEYKMFLFPTLTPVFFNICNL</sequence>
<evidence type="ECO:0000313" key="5">
    <source>
        <dbReference type="Proteomes" id="UP001217089"/>
    </source>
</evidence>
<reference evidence="4 5" key="1">
    <citation type="submission" date="2022-12" db="EMBL/GenBank/DDBJ databases">
        <title>Chromosome-level genome of Tegillarca granosa.</title>
        <authorList>
            <person name="Kim J."/>
        </authorList>
    </citation>
    <scope>NUCLEOTIDE SEQUENCE [LARGE SCALE GENOMIC DNA]</scope>
    <source>
        <strain evidence="4">Teg-2019</strain>
        <tissue evidence="4">Adductor muscle</tissue>
    </source>
</reference>
<dbReference type="EMBL" id="JARBDR010000921">
    <property type="protein sequence ID" value="KAJ8299823.1"/>
    <property type="molecule type" value="Genomic_DNA"/>
</dbReference>
<dbReference type="PANTHER" id="PTHR23282:SF142">
    <property type="entry name" value="MAM DOMAIN-CONTAINING PROTEIN"/>
    <property type="match status" value="1"/>
</dbReference>
<evidence type="ECO:0000256" key="2">
    <source>
        <dbReference type="PROSITE-ProRule" id="PRU00124"/>
    </source>
</evidence>
<dbReference type="Proteomes" id="UP001217089">
    <property type="component" value="Unassembled WGS sequence"/>
</dbReference>
<dbReference type="SMART" id="SM00137">
    <property type="entry name" value="MAM"/>
    <property type="match status" value="1"/>
</dbReference>
<dbReference type="InterPro" id="IPR002172">
    <property type="entry name" value="LDrepeatLR_classA_rpt"/>
</dbReference>
<dbReference type="Gene3D" id="2.60.120.200">
    <property type="match status" value="1"/>
</dbReference>
<dbReference type="Pfam" id="PF00057">
    <property type="entry name" value="Ldl_recept_a"/>
    <property type="match status" value="1"/>
</dbReference>
<dbReference type="InterPro" id="IPR000998">
    <property type="entry name" value="MAM_dom"/>
</dbReference>
<feature type="disulfide bond" evidence="2">
    <location>
        <begin position="68"/>
        <end position="83"/>
    </location>
</feature>
<dbReference type="InterPro" id="IPR036055">
    <property type="entry name" value="LDL_receptor-like_sf"/>
</dbReference>
<comment type="caution">
    <text evidence="2">Lacks conserved residue(s) required for the propagation of feature annotation.</text>
</comment>
<name>A0ABQ9E305_TEGGR</name>